<protein>
    <submittedName>
        <fullName evidence="1">Uncharacterized protein</fullName>
    </submittedName>
</protein>
<accession>A0A7C2JZT6</accession>
<reference evidence="1" key="1">
    <citation type="journal article" date="2020" name="mSystems">
        <title>Genome- and Community-Level Interaction Insights into Carbon Utilization and Element Cycling Functions of Hydrothermarchaeota in Hydrothermal Sediment.</title>
        <authorList>
            <person name="Zhou Z."/>
            <person name="Liu Y."/>
            <person name="Xu W."/>
            <person name="Pan J."/>
            <person name="Luo Z.H."/>
            <person name="Li M."/>
        </authorList>
    </citation>
    <scope>NUCLEOTIDE SEQUENCE [LARGE SCALE GENOMIC DNA]</scope>
    <source>
        <strain evidence="1">SpSt-339</strain>
    </source>
</reference>
<evidence type="ECO:0000313" key="1">
    <source>
        <dbReference type="EMBL" id="HEN15680.1"/>
    </source>
</evidence>
<gene>
    <name evidence="1" type="ORF">ENQ76_09470</name>
</gene>
<dbReference type="EMBL" id="DSOK01000267">
    <property type="protein sequence ID" value="HEN15680.1"/>
    <property type="molecule type" value="Genomic_DNA"/>
</dbReference>
<comment type="caution">
    <text evidence="1">The sequence shown here is derived from an EMBL/GenBank/DDBJ whole genome shotgun (WGS) entry which is preliminary data.</text>
</comment>
<organism evidence="1">
    <name type="scientific">Schlesneria paludicola</name>
    <dbReference type="NCBI Taxonomy" id="360056"/>
    <lineage>
        <taxon>Bacteria</taxon>
        <taxon>Pseudomonadati</taxon>
        <taxon>Planctomycetota</taxon>
        <taxon>Planctomycetia</taxon>
        <taxon>Planctomycetales</taxon>
        <taxon>Planctomycetaceae</taxon>
        <taxon>Schlesneria</taxon>
    </lineage>
</organism>
<sequence>MKYYFLALGTVVVVCVGCAMDGHQSTGKGEYHAPPAAMLQRPGPMVDGPGPGVMPMLAPAAPRMFATATSQVRFVGPDGMAVGWQIPGGYAENQLIAPARYNFLQGQTYRLKLSNIPDREGLVIYPTLEVYPGHPNTEAYLSHNSLPLQVTVEDLDQVESNNFVTKVIYLPDAKFQELAIANVETLVSTRLDPGVDPVQEADKMGTIMAVLRMGNMDLEMPGPLAQPGAPEAAGVDANGNIQTVAHRVVDGSAGQMMPPLPIGPAGKSAMTVPPAMIVAGGGIPGQPAGPVAGVNMPAWGMPYTGTPIGLPGPTHLPYGGPATLKSHTVRNLTKQDLPQSSGHVLIDVEHEPGVSLPPPVDYIHYKETHPVYSPGELAYPAWATPSGVDPGQMP</sequence>
<dbReference type="AlphaFoldDB" id="A0A7C2JZT6"/>
<proteinExistence type="predicted"/>
<name>A0A7C2JZT6_9PLAN</name>